<evidence type="ECO:0000313" key="1">
    <source>
        <dbReference type="EMBL" id="TFK71316.1"/>
    </source>
</evidence>
<accession>A0ACD3B0K7</accession>
<proteinExistence type="predicted"/>
<name>A0ACD3B0K7_9AGAR</name>
<gene>
    <name evidence="1" type="ORF">BDN72DRAFT_462331</name>
</gene>
<reference evidence="1 2" key="1">
    <citation type="journal article" date="2019" name="Nat. Ecol. Evol.">
        <title>Megaphylogeny resolves global patterns of mushroom evolution.</title>
        <authorList>
            <person name="Varga T."/>
            <person name="Krizsan K."/>
            <person name="Foldi C."/>
            <person name="Dima B."/>
            <person name="Sanchez-Garcia M."/>
            <person name="Sanchez-Ramirez S."/>
            <person name="Szollosi G.J."/>
            <person name="Szarkandi J.G."/>
            <person name="Papp V."/>
            <person name="Albert L."/>
            <person name="Andreopoulos W."/>
            <person name="Angelini C."/>
            <person name="Antonin V."/>
            <person name="Barry K.W."/>
            <person name="Bougher N.L."/>
            <person name="Buchanan P."/>
            <person name="Buyck B."/>
            <person name="Bense V."/>
            <person name="Catcheside P."/>
            <person name="Chovatia M."/>
            <person name="Cooper J."/>
            <person name="Damon W."/>
            <person name="Desjardin D."/>
            <person name="Finy P."/>
            <person name="Geml J."/>
            <person name="Haridas S."/>
            <person name="Hughes K."/>
            <person name="Justo A."/>
            <person name="Karasinski D."/>
            <person name="Kautmanova I."/>
            <person name="Kiss B."/>
            <person name="Kocsube S."/>
            <person name="Kotiranta H."/>
            <person name="LaButti K.M."/>
            <person name="Lechner B.E."/>
            <person name="Liimatainen K."/>
            <person name="Lipzen A."/>
            <person name="Lukacs Z."/>
            <person name="Mihaltcheva S."/>
            <person name="Morgado L.N."/>
            <person name="Niskanen T."/>
            <person name="Noordeloos M.E."/>
            <person name="Ohm R.A."/>
            <person name="Ortiz-Santana B."/>
            <person name="Ovrebo C."/>
            <person name="Racz N."/>
            <person name="Riley R."/>
            <person name="Savchenko A."/>
            <person name="Shiryaev A."/>
            <person name="Soop K."/>
            <person name="Spirin V."/>
            <person name="Szebenyi C."/>
            <person name="Tomsovsky M."/>
            <person name="Tulloss R.E."/>
            <person name="Uehling J."/>
            <person name="Grigoriev I.V."/>
            <person name="Vagvolgyi C."/>
            <person name="Papp T."/>
            <person name="Martin F.M."/>
            <person name="Miettinen O."/>
            <person name="Hibbett D.S."/>
            <person name="Nagy L.G."/>
        </authorList>
    </citation>
    <scope>NUCLEOTIDE SEQUENCE [LARGE SCALE GENOMIC DNA]</scope>
    <source>
        <strain evidence="1 2">NL-1719</strain>
    </source>
</reference>
<evidence type="ECO:0000313" key="2">
    <source>
        <dbReference type="Proteomes" id="UP000308600"/>
    </source>
</evidence>
<protein>
    <submittedName>
        <fullName evidence="1">Uncharacterized protein</fullName>
    </submittedName>
</protein>
<keyword evidence="2" id="KW-1185">Reference proteome</keyword>
<sequence length="510" mass="58498">MDESYAKIRQIDEEIATLKQRLLTLRNQRNRLAPISQLPVELMAHIFRCSRRGSLTPLSLGSVSREWRQITLDLPELWNSVDRALKLEHIPAYIARSKQRPLHISLIGFPSDLHSVLSKIGQELPRIQRLNIGRSSNSENQELLSFGDPDWKNPASILEMLQFRGFRIPNGIMFSGHAPSLRYLTLYNCKLDWNSLPALPRLTNLHLRQPEHPISVDIFLKQLELMPSLDSITIKGALTGSRTPAPLPQYQLQHLTVIYAEEEGCVNVAQMLQSLILPEMKHFSLYLKQEHPQDQLVLITALKHCFPISSSPLKFLAVKARRGLTSYVIECDDISTLLRFHYSLSTMRDVQSMCLHFNLEQIAHLRLDVIDVLLNQQNTAFWSLFKDSLELEKLTVRNDALQMLAEYLDDITIESPDDPSSPLDPDTIPFPRLQELLVRRGRYPLEPQIPFLNSIGGYLGYRRQNGVMLERMVVCSKSSIPDYLQDRLKALVQRFQRASDDVKDKVDDIA</sequence>
<dbReference type="Proteomes" id="UP000308600">
    <property type="component" value="Unassembled WGS sequence"/>
</dbReference>
<organism evidence="1 2">
    <name type="scientific">Pluteus cervinus</name>
    <dbReference type="NCBI Taxonomy" id="181527"/>
    <lineage>
        <taxon>Eukaryota</taxon>
        <taxon>Fungi</taxon>
        <taxon>Dikarya</taxon>
        <taxon>Basidiomycota</taxon>
        <taxon>Agaricomycotina</taxon>
        <taxon>Agaricomycetes</taxon>
        <taxon>Agaricomycetidae</taxon>
        <taxon>Agaricales</taxon>
        <taxon>Pluteineae</taxon>
        <taxon>Pluteaceae</taxon>
        <taxon>Pluteus</taxon>
    </lineage>
</organism>
<dbReference type="EMBL" id="ML208299">
    <property type="protein sequence ID" value="TFK71316.1"/>
    <property type="molecule type" value="Genomic_DNA"/>
</dbReference>